<dbReference type="InterPro" id="IPR045338">
    <property type="entry name" value="DUF6535"/>
</dbReference>
<feature type="transmembrane region" description="Helical" evidence="1">
    <location>
        <begin position="108"/>
        <end position="131"/>
    </location>
</feature>
<dbReference type="OMA" id="LWTINDI"/>
<protein>
    <recommendedName>
        <fullName evidence="2">DUF6535 domain-containing protein</fullName>
    </recommendedName>
</protein>
<feature type="transmembrane region" description="Helical" evidence="1">
    <location>
        <begin position="42"/>
        <end position="59"/>
    </location>
</feature>
<dbReference type="EMBL" id="KB467843">
    <property type="protein sequence ID" value="PCH35153.1"/>
    <property type="molecule type" value="Genomic_DNA"/>
</dbReference>
<dbReference type="Pfam" id="PF20153">
    <property type="entry name" value="DUF6535"/>
    <property type="match status" value="1"/>
</dbReference>
<dbReference type="STRING" id="742152.A0A2H3J5W8"/>
<name>A0A2H3J5W8_WOLCO</name>
<dbReference type="OrthoDB" id="3269725at2759"/>
<evidence type="ECO:0000313" key="3">
    <source>
        <dbReference type="EMBL" id="PCH35153.1"/>
    </source>
</evidence>
<dbReference type="Proteomes" id="UP000218811">
    <property type="component" value="Unassembled WGS sequence"/>
</dbReference>
<gene>
    <name evidence="3" type="ORF">WOLCODRAFT_79578</name>
</gene>
<feature type="transmembrane region" description="Helical" evidence="1">
    <location>
        <begin position="167"/>
        <end position="190"/>
    </location>
</feature>
<proteinExistence type="predicted"/>
<feature type="non-terminal residue" evidence="3">
    <location>
        <position position="578"/>
    </location>
</feature>
<feature type="domain" description="DUF6535" evidence="2">
    <location>
        <begin position="18"/>
        <end position="193"/>
    </location>
</feature>
<keyword evidence="1" id="KW-1133">Transmembrane helix</keyword>
<organism evidence="3 4">
    <name type="scientific">Wolfiporia cocos (strain MD-104)</name>
    <name type="common">Brown rot fungus</name>
    <dbReference type="NCBI Taxonomy" id="742152"/>
    <lineage>
        <taxon>Eukaryota</taxon>
        <taxon>Fungi</taxon>
        <taxon>Dikarya</taxon>
        <taxon>Basidiomycota</taxon>
        <taxon>Agaricomycotina</taxon>
        <taxon>Agaricomycetes</taxon>
        <taxon>Polyporales</taxon>
        <taxon>Phaeolaceae</taxon>
        <taxon>Wolfiporia</taxon>
    </lineage>
</organism>
<evidence type="ECO:0000313" key="4">
    <source>
        <dbReference type="Proteomes" id="UP000218811"/>
    </source>
</evidence>
<evidence type="ECO:0000259" key="2">
    <source>
        <dbReference type="Pfam" id="PF20153"/>
    </source>
</evidence>
<dbReference type="AlphaFoldDB" id="A0A2H3J5W8"/>
<keyword evidence="4" id="KW-1185">Reference proteome</keyword>
<evidence type="ECO:0000256" key="1">
    <source>
        <dbReference type="SAM" id="Phobius"/>
    </source>
</evidence>
<keyword evidence="1" id="KW-0472">Membrane</keyword>
<reference evidence="3 4" key="1">
    <citation type="journal article" date="2012" name="Science">
        <title>The Paleozoic origin of enzymatic lignin decomposition reconstructed from 31 fungal genomes.</title>
        <authorList>
            <person name="Floudas D."/>
            <person name="Binder M."/>
            <person name="Riley R."/>
            <person name="Barry K."/>
            <person name="Blanchette R.A."/>
            <person name="Henrissat B."/>
            <person name="Martinez A.T."/>
            <person name="Otillar R."/>
            <person name="Spatafora J.W."/>
            <person name="Yadav J.S."/>
            <person name="Aerts A."/>
            <person name="Benoit I."/>
            <person name="Boyd A."/>
            <person name="Carlson A."/>
            <person name="Copeland A."/>
            <person name="Coutinho P.M."/>
            <person name="de Vries R.P."/>
            <person name="Ferreira P."/>
            <person name="Findley K."/>
            <person name="Foster B."/>
            <person name="Gaskell J."/>
            <person name="Glotzer D."/>
            <person name="Gorecki P."/>
            <person name="Heitman J."/>
            <person name="Hesse C."/>
            <person name="Hori C."/>
            <person name="Igarashi K."/>
            <person name="Jurgens J.A."/>
            <person name="Kallen N."/>
            <person name="Kersten P."/>
            <person name="Kohler A."/>
            <person name="Kuees U."/>
            <person name="Kumar T.K.A."/>
            <person name="Kuo A."/>
            <person name="LaButti K."/>
            <person name="Larrondo L.F."/>
            <person name="Lindquist E."/>
            <person name="Ling A."/>
            <person name="Lombard V."/>
            <person name="Lucas S."/>
            <person name="Lundell T."/>
            <person name="Martin R."/>
            <person name="McLaughlin D.J."/>
            <person name="Morgenstern I."/>
            <person name="Morin E."/>
            <person name="Murat C."/>
            <person name="Nagy L.G."/>
            <person name="Nolan M."/>
            <person name="Ohm R.A."/>
            <person name="Patyshakuliyeva A."/>
            <person name="Rokas A."/>
            <person name="Ruiz-Duenas F.J."/>
            <person name="Sabat G."/>
            <person name="Salamov A."/>
            <person name="Samejima M."/>
            <person name="Schmutz J."/>
            <person name="Slot J.C."/>
            <person name="St John F."/>
            <person name="Stenlid J."/>
            <person name="Sun H."/>
            <person name="Sun S."/>
            <person name="Syed K."/>
            <person name="Tsang A."/>
            <person name="Wiebenga A."/>
            <person name="Young D."/>
            <person name="Pisabarro A."/>
            <person name="Eastwood D.C."/>
            <person name="Martin F."/>
            <person name="Cullen D."/>
            <person name="Grigoriev I.V."/>
            <person name="Hibbett D.S."/>
        </authorList>
    </citation>
    <scope>NUCLEOTIDE SEQUENCE [LARGE SCALE GENOMIC DNA]</scope>
    <source>
        <strain evidence="3 4">MD-104</strain>
    </source>
</reference>
<feature type="transmembrane region" description="Helical" evidence="1">
    <location>
        <begin position="197"/>
        <end position="223"/>
    </location>
</feature>
<sequence length="578" mass="65221">MLALALTTVQRGITLETWTLYVQQAASKDDEFIKARNMEMDTLLIFATLFSAVLTAFVIESYRTLLEDNGDATPILLQQILTTLQNSSALNSPATPTSMQCRPTRSAIILNSFWFASLVISVASAFLAILAKQWLFSISQDFAPGLEDRGRQQQFRYDNLRRWKLDAILSSLPVLLHVSLLLFFAGLVEFLWTINDIVAFVALSLVSVALLFYISTLALSLIWPTCPFETSVTSIIRYSFSGIVRELFADVTAVFILFRLKTYGLLMRALKSTWFRGFILYLTSRYWEEHYIRDDPEEIDARALARMIAEFPSSEESYRVLAHQLSHFAPLLTHRNILSEAGTVEFLARHLHALYTGKLSTLPHETRIAIIDQSRTLAQLLTETEENDPHSMRLYDKIPLHHDIEVLGYDDGVASLHSSGLCSGDRSLDDAEDLEFFANMLRLHLVASSKKSDYSGLQWSVDAFYSRVQAGHELSTLSDEQLISVVHTVVLTAMRETAVVKSNADEEKVKAKLNARALDTLALIVLKRHDMGLAVQRQICYGVWLCAVPDRFHTRGLLMARVRNLQNLATPLAEFMLS</sequence>
<accession>A0A2H3J5W8</accession>
<keyword evidence="1" id="KW-0812">Transmembrane</keyword>